<evidence type="ECO:0000313" key="2">
    <source>
        <dbReference type="EMBL" id="GBL75640.1"/>
    </source>
</evidence>
<sequence>MNVLSCEGSTEEMLLGIFSVQLLHSSNRYDIISPSFHVTEARHSLWLNQSTGSGTFLEMRIRRCPKTSNSDSLGVALMVCGWLRVLCETILIGSIIPRFIIIAYLSGPVIQLYLMAS</sequence>
<keyword evidence="1" id="KW-0812">Transmembrane</keyword>
<keyword evidence="3" id="KW-1185">Reference proteome</keyword>
<proteinExistence type="predicted"/>
<name>A0A4Y2A7G7_ARAVE</name>
<reference evidence="2 3" key="1">
    <citation type="journal article" date="2019" name="Sci. Rep.">
        <title>Orb-weaving spider Araneus ventricosus genome elucidates the spidroin gene catalogue.</title>
        <authorList>
            <person name="Kono N."/>
            <person name="Nakamura H."/>
            <person name="Ohtoshi R."/>
            <person name="Moran D.A.P."/>
            <person name="Shinohara A."/>
            <person name="Yoshida Y."/>
            <person name="Fujiwara M."/>
            <person name="Mori M."/>
            <person name="Tomita M."/>
            <person name="Arakawa K."/>
        </authorList>
    </citation>
    <scope>NUCLEOTIDE SEQUENCE [LARGE SCALE GENOMIC DNA]</scope>
</reference>
<keyword evidence="1" id="KW-0472">Membrane</keyword>
<protein>
    <submittedName>
        <fullName evidence="2">Uncharacterized protein</fullName>
    </submittedName>
</protein>
<gene>
    <name evidence="2" type="ORF">AVEN_154955_1</name>
</gene>
<evidence type="ECO:0000313" key="3">
    <source>
        <dbReference type="Proteomes" id="UP000499080"/>
    </source>
</evidence>
<keyword evidence="1" id="KW-1133">Transmembrane helix</keyword>
<dbReference type="AlphaFoldDB" id="A0A4Y2A7G7"/>
<accession>A0A4Y2A7G7</accession>
<evidence type="ECO:0000256" key="1">
    <source>
        <dbReference type="SAM" id="Phobius"/>
    </source>
</evidence>
<feature type="transmembrane region" description="Helical" evidence="1">
    <location>
        <begin position="99"/>
        <end position="116"/>
    </location>
</feature>
<dbReference type="Proteomes" id="UP000499080">
    <property type="component" value="Unassembled WGS sequence"/>
</dbReference>
<dbReference type="EMBL" id="BGPR01000008">
    <property type="protein sequence ID" value="GBL75640.1"/>
    <property type="molecule type" value="Genomic_DNA"/>
</dbReference>
<comment type="caution">
    <text evidence="2">The sequence shown here is derived from an EMBL/GenBank/DDBJ whole genome shotgun (WGS) entry which is preliminary data.</text>
</comment>
<organism evidence="2 3">
    <name type="scientific">Araneus ventricosus</name>
    <name type="common">Orbweaver spider</name>
    <name type="synonym">Epeira ventricosa</name>
    <dbReference type="NCBI Taxonomy" id="182803"/>
    <lineage>
        <taxon>Eukaryota</taxon>
        <taxon>Metazoa</taxon>
        <taxon>Ecdysozoa</taxon>
        <taxon>Arthropoda</taxon>
        <taxon>Chelicerata</taxon>
        <taxon>Arachnida</taxon>
        <taxon>Araneae</taxon>
        <taxon>Araneomorphae</taxon>
        <taxon>Entelegynae</taxon>
        <taxon>Araneoidea</taxon>
        <taxon>Araneidae</taxon>
        <taxon>Araneus</taxon>
    </lineage>
</organism>